<proteinExistence type="inferred from homology"/>
<dbReference type="SUPFAM" id="SSF51445">
    <property type="entry name" value="(Trans)glycosidases"/>
    <property type="match status" value="1"/>
</dbReference>
<keyword evidence="7 10" id="KW-0326">Glycosidase</keyword>
<name>A0A6A6YDR7_9PEZI</name>
<evidence type="ECO:0000259" key="12">
    <source>
        <dbReference type="PROSITE" id="PS51910"/>
    </source>
</evidence>
<organism evidence="13">
    <name type="scientific">Mytilinidion resinicola</name>
    <dbReference type="NCBI Taxonomy" id="574789"/>
    <lineage>
        <taxon>Eukaryota</taxon>
        <taxon>Fungi</taxon>
        <taxon>Dikarya</taxon>
        <taxon>Ascomycota</taxon>
        <taxon>Pezizomycotina</taxon>
        <taxon>Dothideomycetes</taxon>
        <taxon>Pleosporomycetidae</taxon>
        <taxon>Mytilinidiales</taxon>
        <taxon>Mytilinidiaceae</taxon>
        <taxon>Mytilinidion</taxon>
    </lineage>
</organism>
<evidence type="ECO:0000256" key="9">
    <source>
        <dbReference type="ARBA" id="ARBA00025727"/>
    </source>
</evidence>
<dbReference type="PANTHER" id="PTHR45708">
    <property type="entry name" value="ENDOCHITINASE"/>
    <property type="match status" value="1"/>
</dbReference>
<sequence>MIFLMKIAFLGALLGCFSFASAGFDMNSKKNMVLYWGQNSYGQGSGDLAQQRLSYYCQNTNVDTIVMSFLVQFNGNGGQPVLNFANQGDKCTLFDGTSLFSCPEIEADITACQNTYGKTILLSVGGATYTEGGFSSSDAAVSMANKVWAMFGPQQSGSSILRPFGSAVIDGFDFDFESQVSNMPAFGNQLRSNMDSTGGKKYFLTAAPQCPYPDAADDPMLDGSVSFDAVFIQFYNNYCGVSSYVAGTADQNNYNFNTWDSWAKNTSKNKAVKVLVGVPGNTGAGAGYIAPDNLSAVLTYSSQYSSFGGVMIWDASQVYANSGFISSVGGSLSTLSKRQMRRGWRNEKAE</sequence>
<gene>
    <name evidence="13 15" type="ORF">BDZ99DRAFT_500764</name>
</gene>
<dbReference type="RefSeq" id="XP_033573637.1">
    <property type="nucleotide sequence ID" value="XM_033723750.1"/>
</dbReference>
<evidence type="ECO:0000313" key="15">
    <source>
        <dbReference type="RefSeq" id="XP_033573637.1"/>
    </source>
</evidence>
<dbReference type="InterPro" id="IPR017853">
    <property type="entry name" value="GH"/>
</dbReference>
<feature type="domain" description="GH18" evidence="12">
    <location>
        <begin position="30"/>
        <end position="343"/>
    </location>
</feature>
<dbReference type="GO" id="GO:0008061">
    <property type="term" value="F:chitin binding"/>
    <property type="evidence" value="ECO:0007669"/>
    <property type="project" value="UniProtKB-KW"/>
</dbReference>
<keyword evidence="14" id="KW-1185">Reference proteome</keyword>
<dbReference type="GeneID" id="54464643"/>
<feature type="signal peptide" evidence="11">
    <location>
        <begin position="1"/>
        <end position="22"/>
    </location>
</feature>
<reference evidence="15" key="3">
    <citation type="submission" date="2025-04" db="UniProtKB">
        <authorList>
            <consortium name="RefSeq"/>
        </authorList>
    </citation>
    <scope>IDENTIFICATION</scope>
    <source>
        <strain evidence="15">CBS 304.34</strain>
    </source>
</reference>
<evidence type="ECO:0000256" key="7">
    <source>
        <dbReference type="ARBA" id="ARBA00023295"/>
    </source>
</evidence>
<dbReference type="GO" id="GO:0005576">
    <property type="term" value="C:extracellular region"/>
    <property type="evidence" value="ECO:0007669"/>
    <property type="project" value="TreeGrafter"/>
</dbReference>
<evidence type="ECO:0000256" key="8">
    <source>
        <dbReference type="ARBA" id="ARBA00023326"/>
    </source>
</evidence>
<comment type="similarity">
    <text evidence="9">Belongs to the glycosyl hydrolase 18 family. Chitinase class III subfamily.</text>
</comment>
<evidence type="ECO:0000256" key="2">
    <source>
        <dbReference type="ARBA" id="ARBA00012729"/>
    </source>
</evidence>
<dbReference type="InterPro" id="IPR050542">
    <property type="entry name" value="Glycosyl_Hydrlase18_Chitinase"/>
</dbReference>
<reference evidence="13 15" key="1">
    <citation type="journal article" date="2020" name="Stud. Mycol.">
        <title>101 Dothideomycetes genomes: a test case for predicting lifestyles and emergence of pathogens.</title>
        <authorList>
            <person name="Haridas S."/>
            <person name="Albert R."/>
            <person name="Binder M."/>
            <person name="Bloem J."/>
            <person name="Labutti K."/>
            <person name="Salamov A."/>
            <person name="Andreopoulos B."/>
            <person name="Baker S."/>
            <person name="Barry K."/>
            <person name="Bills G."/>
            <person name="Bluhm B."/>
            <person name="Cannon C."/>
            <person name="Castanera R."/>
            <person name="Culley D."/>
            <person name="Daum C."/>
            <person name="Ezra D."/>
            <person name="Gonzalez J."/>
            <person name="Henrissat B."/>
            <person name="Kuo A."/>
            <person name="Liang C."/>
            <person name="Lipzen A."/>
            <person name="Lutzoni F."/>
            <person name="Magnuson J."/>
            <person name="Mondo S."/>
            <person name="Nolan M."/>
            <person name="Ohm R."/>
            <person name="Pangilinan J."/>
            <person name="Park H.-J."/>
            <person name="Ramirez L."/>
            <person name="Alfaro M."/>
            <person name="Sun H."/>
            <person name="Tritt A."/>
            <person name="Yoshinaga Y."/>
            <person name="Zwiers L.-H."/>
            <person name="Turgeon B."/>
            <person name="Goodwin S."/>
            <person name="Spatafora J."/>
            <person name="Crous P."/>
            <person name="Grigoriev I."/>
        </authorList>
    </citation>
    <scope>NUCLEOTIDE SEQUENCE</scope>
    <source>
        <strain evidence="13 15">CBS 304.34</strain>
    </source>
</reference>
<dbReference type="EMBL" id="MU003706">
    <property type="protein sequence ID" value="KAF2806673.1"/>
    <property type="molecule type" value="Genomic_DNA"/>
</dbReference>
<evidence type="ECO:0000256" key="6">
    <source>
        <dbReference type="ARBA" id="ARBA00023277"/>
    </source>
</evidence>
<keyword evidence="8" id="KW-0624">Polysaccharide degradation</keyword>
<dbReference type="Proteomes" id="UP000504636">
    <property type="component" value="Unplaced"/>
</dbReference>
<keyword evidence="6" id="KW-0119">Carbohydrate metabolism</keyword>
<dbReference type="InterPro" id="IPR001579">
    <property type="entry name" value="Glyco_hydro_18_chit_AS"/>
</dbReference>
<dbReference type="GO" id="GO:0006032">
    <property type="term" value="P:chitin catabolic process"/>
    <property type="evidence" value="ECO:0007669"/>
    <property type="project" value="UniProtKB-KW"/>
</dbReference>
<feature type="chain" id="PRO_5044629054" description="chitinase" evidence="11">
    <location>
        <begin position="23"/>
        <end position="350"/>
    </location>
</feature>
<keyword evidence="3" id="KW-0147">Chitin-binding</keyword>
<dbReference type="InterPro" id="IPR045321">
    <property type="entry name" value="Cts1-like"/>
</dbReference>
<evidence type="ECO:0000256" key="1">
    <source>
        <dbReference type="ARBA" id="ARBA00000822"/>
    </source>
</evidence>
<evidence type="ECO:0000256" key="3">
    <source>
        <dbReference type="ARBA" id="ARBA00022669"/>
    </source>
</evidence>
<dbReference type="GO" id="GO:0008843">
    <property type="term" value="F:endochitinase activity"/>
    <property type="evidence" value="ECO:0007669"/>
    <property type="project" value="UniProtKB-EC"/>
</dbReference>
<evidence type="ECO:0000313" key="13">
    <source>
        <dbReference type="EMBL" id="KAF2806673.1"/>
    </source>
</evidence>
<dbReference type="FunFam" id="3.20.20.80:FF:000145">
    <property type="entry name" value="Class III chitinase, putative"/>
    <property type="match status" value="1"/>
</dbReference>
<dbReference type="PROSITE" id="PS51910">
    <property type="entry name" value="GH18_2"/>
    <property type="match status" value="1"/>
</dbReference>
<accession>A0A6A6YDR7</accession>
<dbReference type="CDD" id="cd02877">
    <property type="entry name" value="GH18_hevamine_XipI_class_III"/>
    <property type="match status" value="1"/>
</dbReference>
<dbReference type="Gene3D" id="3.20.20.80">
    <property type="entry name" value="Glycosidases"/>
    <property type="match status" value="1"/>
</dbReference>
<dbReference type="EC" id="3.2.1.14" evidence="2"/>
<keyword evidence="5" id="KW-0146">Chitin degradation</keyword>
<reference evidence="15" key="2">
    <citation type="submission" date="2020-04" db="EMBL/GenBank/DDBJ databases">
        <authorList>
            <consortium name="NCBI Genome Project"/>
        </authorList>
    </citation>
    <scope>NUCLEOTIDE SEQUENCE</scope>
    <source>
        <strain evidence="15">CBS 304.34</strain>
    </source>
</reference>
<evidence type="ECO:0000256" key="11">
    <source>
        <dbReference type="SAM" id="SignalP"/>
    </source>
</evidence>
<evidence type="ECO:0000256" key="4">
    <source>
        <dbReference type="ARBA" id="ARBA00022801"/>
    </source>
</evidence>
<dbReference type="OrthoDB" id="6020543at2759"/>
<evidence type="ECO:0000313" key="14">
    <source>
        <dbReference type="Proteomes" id="UP000504636"/>
    </source>
</evidence>
<comment type="catalytic activity">
    <reaction evidence="1">
        <text>Random endo-hydrolysis of N-acetyl-beta-D-glucosaminide (1-&gt;4)-beta-linkages in chitin and chitodextrins.</text>
        <dbReference type="EC" id="3.2.1.14"/>
    </reaction>
</comment>
<dbReference type="PANTHER" id="PTHR45708:SF49">
    <property type="entry name" value="ENDOCHITINASE"/>
    <property type="match status" value="1"/>
</dbReference>
<evidence type="ECO:0000256" key="5">
    <source>
        <dbReference type="ARBA" id="ARBA00023024"/>
    </source>
</evidence>
<keyword evidence="11" id="KW-0732">Signal</keyword>
<dbReference type="PROSITE" id="PS01095">
    <property type="entry name" value="GH18_1"/>
    <property type="match status" value="1"/>
</dbReference>
<dbReference type="AlphaFoldDB" id="A0A6A6YDR7"/>
<dbReference type="InterPro" id="IPR001223">
    <property type="entry name" value="Glyco_hydro18_cat"/>
</dbReference>
<keyword evidence="4 10" id="KW-0378">Hydrolase</keyword>
<dbReference type="Pfam" id="PF00704">
    <property type="entry name" value="Glyco_hydro_18"/>
    <property type="match status" value="1"/>
</dbReference>
<evidence type="ECO:0000256" key="10">
    <source>
        <dbReference type="RuleBase" id="RU000489"/>
    </source>
</evidence>
<dbReference type="GO" id="GO:0000272">
    <property type="term" value="P:polysaccharide catabolic process"/>
    <property type="evidence" value="ECO:0007669"/>
    <property type="project" value="UniProtKB-KW"/>
</dbReference>
<protein>
    <recommendedName>
        <fullName evidence="2">chitinase</fullName>
        <ecNumber evidence="2">3.2.1.14</ecNumber>
    </recommendedName>
</protein>